<protein>
    <recommendedName>
        <fullName evidence="7">MADS-box domain-containing protein</fullName>
    </recommendedName>
</protein>
<keyword evidence="5" id="KW-0539">Nucleus</keyword>
<dbReference type="PRINTS" id="PR00404">
    <property type="entry name" value="MADSDOMAIN"/>
</dbReference>
<keyword evidence="2" id="KW-0805">Transcription regulation</keyword>
<evidence type="ECO:0000256" key="4">
    <source>
        <dbReference type="ARBA" id="ARBA00023163"/>
    </source>
</evidence>
<dbReference type="Pfam" id="PF00319">
    <property type="entry name" value="SRF-TF"/>
    <property type="match status" value="1"/>
</dbReference>
<evidence type="ECO:0000256" key="2">
    <source>
        <dbReference type="ARBA" id="ARBA00023015"/>
    </source>
</evidence>
<dbReference type="SUPFAM" id="SSF55455">
    <property type="entry name" value="SRF-like"/>
    <property type="match status" value="1"/>
</dbReference>
<proteinExistence type="predicted"/>
<dbReference type="GO" id="GO:0045893">
    <property type="term" value="P:positive regulation of DNA-templated transcription"/>
    <property type="evidence" value="ECO:0007669"/>
    <property type="project" value="UniProtKB-ARBA"/>
</dbReference>
<evidence type="ECO:0000259" key="7">
    <source>
        <dbReference type="PROSITE" id="PS50066"/>
    </source>
</evidence>
<dbReference type="GO" id="GO:0005634">
    <property type="term" value="C:nucleus"/>
    <property type="evidence" value="ECO:0007669"/>
    <property type="project" value="UniProtKB-SubCell"/>
</dbReference>
<feature type="domain" description="MADS-box" evidence="7">
    <location>
        <begin position="103"/>
        <end position="135"/>
    </location>
</feature>
<evidence type="ECO:0000313" key="9">
    <source>
        <dbReference type="Proteomes" id="UP000438429"/>
    </source>
</evidence>
<dbReference type="EMBL" id="VEVO01000009">
    <property type="protein sequence ID" value="KAF0036979.1"/>
    <property type="molecule type" value="Genomic_DNA"/>
</dbReference>
<dbReference type="InterPro" id="IPR036879">
    <property type="entry name" value="TF_MADSbox_sf"/>
</dbReference>
<comment type="caution">
    <text evidence="8">The sequence shown here is derived from an EMBL/GenBank/DDBJ whole genome shotgun (WGS) entry which is preliminary data.</text>
</comment>
<name>A0A6A4SWB1_SCOMX</name>
<dbReference type="AlphaFoldDB" id="A0A6A4SWB1"/>
<dbReference type="Proteomes" id="UP000438429">
    <property type="component" value="Unassembled WGS sequence"/>
</dbReference>
<comment type="subcellular location">
    <subcellularLocation>
        <location evidence="1">Nucleus</location>
    </subcellularLocation>
</comment>
<evidence type="ECO:0000256" key="3">
    <source>
        <dbReference type="ARBA" id="ARBA00023125"/>
    </source>
</evidence>
<organism evidence="8 9">
    <name type="scientific">Scophthalmus maximus</name>
    <name type="common">Turbot</name>
    <name type="synonym">Psetta maxima</name>
    <dbReference type="NCBI Taxonomy" id="52904"/>
    <lineage>
        <taxon>Eukaryota</taxon>
        <taxon>Metazoa</taxon>
        <taxon>Chordata</taxon>
        <taxon>Craniata</taxon>
        <taxon>Vertebrata</taxon>
        <taxon>Euteleostomi</taxon>
        <taxon>Actinopterygii</taxon>
        <taxon>Neopterygii</taxon>
        <taxon>Teleostei</taxon>
        <taxon>Neoteleostei</taxon>
        <taxon>Acanthomorphata</taxon>
        <taxon>Carangaria</taxon>
        <taxon>Pleuronectiformes</taxon>
        <taxon>Pleuronectoidei</taxon>
        <taxon>Scophthalmidae</taxon>
        <taxon>Scophthalmus</taxon>
    </lineage>
</organism>
<keyword evidence="4" id="KW-0804">Transcription</keyword>
<gene>
    <name evidence="8" type="ORF">F2P81_009853</name>
</gene>
<feature type="region of interest" description="Disordered" evidence="6">
    <location>
        <begin position="1"/>
        <end position="105"/>
    </location>
</feature>
<evidence type="ECO:0000256" key="6">
    <source>
        <dbReference type="SAM" id="MobiDB-lite"/>
    </source>
</evidence>
<dbReference type="PROSITE" id="PS50066">
    <property type="entry name" value="MADS_BOX_2"/>
    <property type="match status" value="1"/>
</dbReference>
<feature type="compositionally biased region" description="Basic and acidic residues" evidence="6">
    <location>
        <begin position="53"/>
        <end position="80"/>
    </location>
</feature>
<evidence type="ECO:0000256" key="1">
    <source>
        <dbReference type="ARBA" id="ARBA00004123"/>
    </source>
</evidence>
<reference evidence="8 9" key="1">
    <citation type="submission" date="2019-06" db="EMBL/GenBank/DDBJ databases">
        <title>Draft genomes of female and male turbot (Scophthalmus maximus).</title>
        <authorList>
            <person name="Xu H."/>
            <person name="Xu X.-W."/>
            <person name="Shao C."/>
            <person name="Chen S."/>
        </authorList>
    </citation>
    <scope>NUCLEOTIDE SEQUENCE [LARGE SCALE GENOMIC DNA]</scope>
    <source>
        <strain evidence="8">Ysfricsl-2016a</strain>
        <tissue evidence="8">Blood</tissue>
    </source>
</reference>
<dbReference type="GO" id="GO:0003677">
    <property type="term" value="F:DNA binding"/>
    <property type="evidence" value="ECO:0007669"/>
    <property type="project" value="UniProtKB-KW"/>
</dbReference>
<dbReference type="GO" id="GO:0046983">
    <property type="term" value="F:protein dimerization activity"/>
    <property type="evidence" value="ECO:0007669"/>
    <property type="project" value="InterPro"/>
</dbReference>
<accession>A0A6A4SWB1</accession>
<dbReference type="InterPro" id="IPR002100">
    <property type="entry name" value="TF_MADSbox"/>
</dbReference>
<sequence length="139" mass="14735">MGTRTGHGRVGSGSRMSSLAVNAAAPGPNTTSDPDRGEYCTEVVYSGSDPDSDSGHDEDTTGSGGDRRGVKRERSEREVGHQAAAPSGLGPGAPGAKPGKKTRGRVKIKMEFIDNKLRRYTTFSKRKTGIMKKARGQRS</sequence>
<evidence type="ECO:0000256" key="5">
    <source>
        <dbReference type="ARBA" id="ARBA00023242"/>
    </source>
</evidence>
<keyword evidence="3" id="KW-0238">DNA-binding</keyword>
<evidence type="ECO:0000313" key="8">
    <source>
        <dbReference type="EMBL" id="KAF0036979.1"/>
    </source>
</evidence>